<keyword evidence="3" id="KW-1185">Reference proteome</keyword>
<dbReference type="HOGENOM" id="CLU_039153_0_0_3"/>
<organism evidence="2 3">
    <name type="scientific">Allocoleopsis franciscana PCC 7113</name>
    <dbReference type="NCBI Taxonomy" id="1173027"/>
    <lineage>
        <taxon>Bacteria</taxon>
        <taxon>Bacillati</taxon>
        <taxon>Cyanobacteriota</taxon>
        <taxon>Cyanophyceae</taxon>
        <taxon>Coleofasciculales</taxon>
        <taxon>Coleofasciculaceae</taxon>
        <taxon>Allocoleopsis</taxon>
        <taxon>Allocoleopsis franciscana</taxon>
    </lineage>
</organism>
<dbReference type="InterPro" id="IPR019734">
    <property type="entry name" value="TPR_rpt"/>
</dbReference>
<accession>K9WLS9</accession>
<evidence type="ECO:0000256" key="1">
    <source>
        <dbReference type="PROSITE-ProRule" id="PRU00339"/>
    </source>
</evidence>
<proteinExistence type="predicted"/>
<dbReference type="STRING" id="1173027.Mic7113_5077"/>
<dbReference type="PROSITE" id="PS50005">
    <property type="entry name" value="TPR"/>
    <property type="match status" value="1"/>
</dbReference>
<name>K9WLS9_9CYAN</name>
<dbReference type="SMART" id="SM00028">
    <property type="entry name" value="TPR"/>
    <property type="match status" value="5"/>
</dbReference>
<dbReference type="eggNOG" id="COG0457">
    <property type="taxonomic scope" value="Bacteria"/>
</dbReference>
<evidence type="ECO:0000313" key="2">
    <source>
        <dbReference type="EMBL" id="AFZ20734.1"/>
    </source>
</evidence>
<reference evidence="2 3" key="1">
    <citation type="submission" date="2012-06" db="EMBL/GenBank/DDBJ databases">
        <title>Finished chromosome of genome of Microcoleus sp. PCC 7113.</title>
        <authorList>
            <consortium name="US DOE Joint Genome Institute"/>
            <person name="Gugger M."/>
            <person name="Coursin T."/>
            <person name="Rippka R."/>
            <person name="Tandeau De Marsac N."/>
            <person name="Huntemann M."/>
            <person name="Wei C.-L."/>
            <person name="Han J."/>
            <person name="Detter J.C."/>
            <person name="Han C."/>
            <person name="Tapia R."/>
            <person name="Chen A."/>
            <person name="Kyrpides N."/>
            <person name="Mavromatis K."/>
            <person name="Markowitz V."/>
            <person name="Szeto E."/>
            <person name="Ivanova N."/>
            <person name="Pagani I."/>
            <person name="Pati A."/>
            <person name="Goodwin L."/>
            <person name="Nordberg H.P."/>
            <person name="Cantor M.N."/>
            <person name="Hua S.X."/>
            <person name="Woyke T."/>
            <person name="Kerfeld C.A."/>
        </authorList>
    </citation>
    <scope>NUCLEOTIDE SEQUENCE [LARGE SCALE GENOMIC DNA]</scope>
    <source>
        <strain evidence="2 3">PCC 7113</strain>
    </source>
</reference>
<dbReference type="EMBL" id="CP003630">
    <property type="protein sequence ID" value="AFZ20734.1"/>
    <property type="molecule type" value="Genomic_DNA"/>
</dbReference>
<sequence>MTKVILNSLQLKLLNWGKAGLWIATFLLCFSSVTLAAQEKPKPEEFKVNPLEITKPDPLLPRLPKRGTLSPEAQSRLRTAIDELDAQAVALYQEKKVDEAFDVWYRGLRLRRALGRVEEVQALGRVGEIAWQNTRKFDTQVITRRLQEIQKEAEDQKALNLELLRTLGQAYQQVRFPEPAVKVYQQILAQERQQGDTQAQETTLKTLAQLNMDWFNYPQAAAIYEELLTQAQSRGDRVNELAYLEQLVYIYNKSQQPENALRMKQKLAVTYPPTDPRVPALKIAIATDYEALNQPDPASQNYQDAYKLAWALRQWAYASEALQKLAALYHSHNQSDSALQVYDVLLKTQQQSYNFYGLMNTYDKMGQIYLEQKKYSQALDVFQRGMQLAKSLQYQENYFAEQIERVSRQSSQ</sequence>
<dbReference type="AlphaFoldDB" id="K9WLS9"/>
<dbReference type="PANTHER" id="PTHR10098:SF108">
    <property type="entry name" value="TETRATRICOPEPTIDE REPEAT PROTEIN 28"/>
    <property type="match status" value="1"/>
</dbReference>
<gene>
    <name evidence="2" type="ORF">Mic7113_5077</name>
</gene>
<evidence type="ECO:0000313" key="3">
    <source>
        <dbReference type="Proteomes" id="UP000010471"/>
    </source>
</evidence>
<dbReference type="PANTHER" id="PTHR10098">
    <property type="entry name" value="RAPSYN-RELATED"/>
    <property type="match status" value="1"/>
</dbReference>
<dbReference type="Gene3D" id="1.25.40.10">
    <property type="entry name" value="Tetratricopeptide repeat domain"/>
    <property type="match status" value="2"/>
</dbReference>
<keyword evidence="1" id="KW-0802">TPR repeat</keyword>
<dbReference type="RefSeq" id="WP_015184867.1">
    <property type="nucleotide sequence ID" value="NC_019738.1"/>
</dbReference>
<protein>
    <submittedName>
        <fullName evidence="2">Uncharacterized protein</fullName>
    </submittedName>
</protein>
<feature type="repeat" description="TPR" evidence="1">
    <location>
        <begin position="359"/>
        <end position="392"/>
    </location>
</feature>
<dbReference type="SUPFAM" id="SSF48452">
    <property type="entry name" value="TPR-like"/>
    <property type="match status" value="2"/>
</dbReference>
<dbReference type="Proteomes" id="UP000010471">
    <property type="component" value="Chromosome"/>
</dbReference>
<dbReference type="InterPro" id="IPR011990">
    <property type="entry name" value="TPR-like_helical_dom_sf"/>
</dbReference>
<dbReference type="KEGG" id="mic:Mic7113_5077"/>